<dbReference type="Gramene" id="MELO3C025415.2.1">
    <property type="protein sequence ID" value="MELO3C025415.2.1"/>
    <property type="gene ID" value="MELO3C025415.2"/>
</dbReference>
<protein>
    <submittedName>
        <fullName evidence="1">Uncharacterized protein</fullName>
    </submittedName>
</protein>
<dbReference type="EnsemblPlants" id="MELO3C025415.2.1">
    <property type="protein sequence ID" value="MELO3C025415.2.1"/>
    <property type="gene ID" value="MELO3C025415.2"/>
</dbReference>
<dbReference type="AlphaFoldDB" id="A0A9I9DZ00"/>
<proteinExistence type="predicted"/>
<sequence length="81" mass="8660">MPVPKIDALPLGDTNIGIGPTSGKAAIHKAAGLRVNAGKERKKEGEIPHVAPIDPDLRYHAFGLPTLLTKMRSNGKLIWKA</sequence>
<reference evidence="1" key="1">
    <citation type="submission" date="2023-03" db="UniProtKB">
        <authorList>
            <consortium name="EnsemblPlants"/>
        </authorList>
    </citation>
    <scope>IDENTIFICATION</scope>
</reference>
<name>A0A9I9DZ00_CUCME</name>
<evidence type="ECO:0000313" key="1">
    <source>
        <dbReference type="EnsemblPlants" id="MELO3C025415.2.1"/>
    </source>
</evidence>
<organism evidence="1">
    <name type="scientific">Cucumis melo</name>
    <name type="common">Muskmelon</name>
    <dbReference type="NCBI Taxonomy" id="3656"/>
    <lineage>
        <taxon>Eukaryota</taxon>
        <taxon>Viridiplantae</taxon>
        <taxon>Streptophyta</taxon>
        <taxon>Embryophyta</taxon>
        <taxon>Tracheophyta</taxon>
        <taxon>Spermatophyta</taxon>
        <taxon>Magnoliopsida</taxon>
        <taxon>eudicotyledons</taxon>
        <taxon>Gunneridae</taxon>
        <taxon>Pentapetalae</taxon>
        <taxon>rosids</taxon>
        <taxon>fabids</taxon>
        <taxon>Cucurbitales</taxon>
        <taxon>Cucurbitaceae</taxon>
        <taxon>Benincaseae</taxon>
        <taxon>Cucumis</taxon>
    </lineage>
</organism>
<accession>A0A9I9DZ00</accession>